<comment type="caution">
    <text evidence="3">The sequence shown here is derived from an EMBL/GenBank/DDBJ whole genome shotgun (WGS) entry which is preliminary data.</text>
</comment>
<evidence type="ECO:0000256" key="1">
    <source>
        <dbReference type="SAM" id="Phobius"/>
    </source>
</evidence>
<feature type="transmembrane region" description="Helical" evidence="1">
    <location>
        <begin position="154"/>
        <end position="172"/>
    </location>
</feature>
<keyword evidence="1" id="KW-1133">Transmembrane helix</keyword>
<dbReference type="AlphaFoldDB" id="A0AA38UPM5"/>
<dbReference type="Proteomes" id="UP001163850">
    <property type="component" value="Unassembled WGS sequence"/>
</dbReference>
<organism evidence="3 4">
    <name type="scientific">Lentinula detonsa</name>
    <dbReference type="NCBI Taxonomy" id="2804962"/>
    <lineage>
        <taxon>Eukaryota</taxon>
        <taxon>Fungi</taxon>
        <taxon>Dikarya</taxon>
        <taxon>Basidiomycota</taxon>
        <taxon>Agaricomycotina</taxon>
        <taxon>Agaricomycetes</taxon>
        <taxon>Agaricomycetidae</taxon>
        <taxon>Agaricales</taxon>
        <taxon>Marasmiineae</taxon>
        <taxon>Omphalotaceae</taxon>
        <taxon>Lentinula</taxon>
    </lineage>
</organism>
<dbReference type="PANTHER" id="PTHR37019:SF2">
    <property type="entry name" value="EXPERA DOMAIN-CONTAINING PROTEIN"/>
    <property type="match status" value="1"/>
</dbReference>
<dbReference type="Pfam" id="PF24803">
    <property type="entry name" value="DUF7704"/>
    <property type="match status" value="1"/>
</dbReference>
<reference evidence="3" key="1">
    <citation type="submission" date="2022-08" db="EMBL/GenBank/DDBJ databases">
        <authorList>
            <consortium name="DOE Joint Genome Institute"/>
            <person name="Min B."/>
            <person name="Riley R."/>
            <person name="Sierra-Patev S."/>
            <person name="Naranjo-Ortiz M."/>
            <person name="Looney B."/>
            <person name="Konkel Z."/>
            <person name="Slot J.C."/>
            <person name="Sakamoto Y."/>
            <person name="Steenwyk J.L."/>
            <person name="Rokas A."/>
            <person name="Carro J."/>
            <person name="Camarero S."/>
            <person name="Ferreira P."/>
            <person name="Molpeceres G."/>
            <person name="Ruiz-Duenas F.J."/>
            <person name="Serrano A."/>
            <person name="Henrissat B."/>
            <person name="Drula E."/>
            <person name="Hughes K.W."/>
            <person name="Mata J.L."/>
            <person name="Ishikawa N.K."/>
            <person name="Vargas-Isla R."/>
            <person name="Ushijima S."/>
            <person name="Smith C.A."/>
            <person name="Ahrendt S."/>
            <person name="Andreopoulos W."/>
            <person name="He G."/>
            <person name="Labutti K."/>
            <person name="Lipzen A."/>
            <person name="Ng V."/>
            <person name="Sandor L."/>
            <person name="Barry K."/>
            <person name="Martinez A.T."/>
            <person name="Xiao Y."/>
            <person name="Gibbons J.G."/>
            <person name="Terashima K."/>
            <person name="Hibbett D.S."/>
            <person name="Grigoriev I.V."/>
        </authorList>
    </citation>
    <scope>NUCLEOTIDE SEQUENCE</scope>
    <source>
        <strain evidence="3">TFB7829</strain>
    </source>
</reference>
<evidence type="ECO:0000259" key="2">
    <source>
        <dbReference type="Pfam" id="PF24803"/>
    </source>
</evidence>
<feature type="transmembrane region" description="Helical" evidence="1">
    <location>
        <begin position="64"/>
        <end position="85"/>
    </location>
</feature>
<dbReference type="PANTHER" id="PTHR37019">
    <property type="entry name" value="CHROMOSOME 1, WHOLE GENOME SHOTGUN SEQUENCE"/>
    <property type="match status" value="1"/>
</dbReference>
<protein>
    <recommendedName>
        <fullName evidence="2">DUF7704 domain-containing protein</fullName>
    </recommendedName>
</protein>
<feature type="transmembrane region" description="Helical" evidence="1">
    <location>
        <begin position="12"/>
        <end position="36"/>
    </location>
</feature>
<accession>A0AA38UPM5</accession>
<gene>
    <name evidence="3" type="ORF">F5890DRAFT_1575162</name>
</gene>
<evidence type="ECO:0000313" key="3">
    <source>
        <dbReference type="EMBL" id="KAJ3981339.1"/>
    </source>
</evidence>
<dbReference type="InterPro" id="IPR056121">
    <property type="entry name" value="DUF7704"/>
</dbReference>
<dbReference type="EMBL" id="MU802120">
    <property type="protein sequence ID" value="KAJ3981339.1"/>
    <property type="molecule type" value="Genomic_DNA"/>
</dbReference>
<feature type="domain" description="DUF7704" evidence="2">
    <location>
        <begin position="9"/>
        <end position="172"/>
    </location>
</feature>
<keyword evidence="1" id="KW-0472">Membrane</keyword>
<name>A0AA38UPM5_9AGAR</name>
<feature type="transmembrane region" description="Helical" evidence="1">
    <location>
        <begin position="106"/>
        <end position="134"/>
    </location>
</feature>
<sequence>MMISSSFPALPGFYKLLFLYFEPVSTISPAFLIWLWPGASWFHHQLVPSSEPSPSHELLDPRTILAVWQLGNCYMLLGLISSLVFRSVRDALREHPAAQERIIGATLTALAIADVSSSCVFPILVSYVLATFAGLPSELRIAIASWNGTTHGNITFTLFLFFTRIAWFLGIGRRRYYYGQQRWDKTQ</sequence>
<proteinExistence type="predicted"/>
<evidence type="ECO:0000313" key="4">
    <source>
        <dbReference type="Proteomes" id="UP001163850"/>
    </source>
</evidence>
<keyword evidence="1" id="KW-0812">Transmembrane</keyword>